<keyword evidence="2" id="KW-1185">Reference proteome</keyword>
<comment type="caution">
    <text evidence="1">The sequence shown here is derived from an EMBL/GenBank/DDBJ whole genome shotgun (WGS) entry which is preliminary data.</text>
</comment>
<dbReference type="InterPro" id="IPR052184">
    <property type="entry name" value="SDR_enzymes"/>
</dbReference>
<name>A0ABP9MH92_9GAMM</name>
<dbReference type="RefSeq" id="WP_077926686.1">
    <property type="nucleotide sequence ID" value="NZ_BAABKE010000001.1"/>
</dbReference>
<protein>
    <submittedName>
        <fullName evidence="1">SDR family oxidoreductase</fullName>
    </submittedName>
</protein>
<dbReference type="PRINTS" id="PR00081">
    <property type="entry name" value="GDHRDH"/>
</dbReference>
<reference evidence="2" key="1">
    <citation type="journal article" date="2019" name="Int. J. Syst. Evol. Microbiol.">
        <title>The Global Catalogue of Microorganisms (GCM) 10K type strain sequencing project: providing services to taxonomists for standard genome sequencing and annotation.</title>
        <authorList>
            <consortium name="The Broad Institute Genomics Platform"/>
            <consortium name="The Broad Institute Genome Sequencing Center for Infectious Disease"/>
            <person name="Wu L."/>
            <person name="Ma J."/>
        </authorList>
    </citation>
    <scope>NUCLEOTIDE SEQUENCE [LARGE SCALE GENOMIC DNA]</scope>
    <source>
        <strain evidence="2">JCM 18424</strain>
    </source>
</reference>
<accession>A0ABP9MH92</accession>
<dbReference type="Proteomes" id="UP001500631">
    <property type="component" value="Unassembled WGS sequence"/>
</dbReference>
<dbReference type="Gene3D" id="3.40.50.720">
    <property type="entry name" value="NAD(P)-binding Rossmann-like Domain"/>
    <property type="match status" value="1"/>
</dbReference>
<dbReference type="InterPro" id="IPR002347">
    <property type="entry name" value="SDR_fam"/>
</dbReference>
<gene>
    <name evidence="1" type="ORF">GCM10023338_02840</name>
</gene>
<dbReference type="InterPro" id="IPR036291">
    <property type="entry name" value="NAD(P)-bd_dom_sf"/>
</dbReference>
<evidence type="ECO:0000313" key="1">
    <source>
        <dbReference type="EMBL" id="GAA5094497.1"/>
    </source>
</evidence>
<dbReference type="Pfam" id="PF00106">
    <property type="entry name" value="adh_short"/>
    <property type="match status" value="1"/>
</dbReference>
<evidence type="ECO:0000313" key="2">
    <source>
        <dbReference type="Proteomes" id="UP001500631"/>
    </source>
</evidence>
<dbReference type="SUPFAM" id="SSF51735">
    <property type="entry name" value="NAD(P)-binding Rossmann-fold domains"/>
    <property type="match status" value="1"/>
</dbReference>
<dbReference type="PANTHER" id="PTHR45458">
    <property type="entry name" value="SHORT-CHAIN DEHYDROGENASE/REDUCTASE SDR"/>
    <property type="match status" value="1"/>
</dbReference>
<sequence length="237" mass="26102">MSRNFLVYGASKGLGKAIIESIPSEQDTIFAIARNSSQSPHKNIKWILADLNKTIESVTQVTEIIQNKSIDCLIYNVGIWESTAFSDEYNFEAISQQEILNMIQVNISACLLHIQALLPNLKKANQAKIILIGSTWGLDNHNGCEVVFSASKYALRGIAQSLRENLRNDKIGVSVLNLGYLATEYPIEAPAETVISETEGTLIPLQDVMSAIQFILSTSHATCVKEITMPAMLDMNV</sequence>
<organism evidence="1 2">
    <name type="scientific">Wohlfahrtiimonas larvae</name>
    <dbReference type="NCBI Taxonomy" id="1157986"/>
    <lineage>
        <taxon>Bacteria</taxon>
        <taxon>Pseudomonadati</taxon>
        <taxon>Pseudomonadota</taxon>
        <taxon>Gammaproteobacteria</taxon>
        <taxon>Cardiobacteriales</taxon>
        <taxon>Ignatzschineriaceae</taxon>
        <taxon>Wohlfahrtiimonas</taxon>
    </lineage>
</organism>
<proteinExistence type="predicted"/>
<dbReference type="PANTHER" id="PTHR45458:SF2">
    <property type="entry name" value="OXIDOREDUCTASE, SHORT CHAIN DEHYDROGENASE_REDUCTASE FAMILY SUPERFAMILY (AFU_ORTHOLOGUE AFUA_3G13450)"/>
    <property type="match status" value="1"/>
</dbReference>
<dbReference type="EMBL" id="BAABKE010000001">
    <property type="protein sequence ID" value="GAA5094497.1"/>
    <property type="molecule type" value="Genomic_DNA"/>
</dbReference>